<evidence type="ECO:0000256" key="8">
    <source>
        <dbReference type="ARBA" id="ARBA00033426"/>
    </source>
</evidence>
<evidence type="ECO:0000256" key="3">
    <source>
        <dbReference type="ARBA" id="ARBA00009232"/>
    </source>
</evidence>
<evidence type="ECO:0000256" key="9">
    <source>
        <dbReference type="ARBA" id="ARBA00066187"/>
    </source>
</evidence>
<dbReference type="CDD" id="cd00540">
    <property type="entry name" value="AAG"/>
    <property type="match status" value="1"/>
</dbReference>
<evidence type="ECO:0000256" key="13">
    <source>
        <dbReference type="ARBA" id="ARBA00082988"/>
    </source>
</evidence>
<dbReference type="GO" id="GO:0003905">
    <property type="term" value="F:alkylbase DNA N-glycosylase activity"/>
    <property type="evidence" value="ECO:0007669"/>
    <property type="project" value="UniProtKB-EC"/>
</dbReference>
<evidence type="ECO:0000256" key="7">
    <source>
        <dbReference type="ARBA" id="ARBA00023204"/>
    </source>
</evidence>
<dbReference type="PANTHER" id="PTHR10429:SF0">
    <property type="entry name" value="DNA-3-METHYLADENINE GLYCOSYLASE"/>
    <property type="match status" value="1"/>
</dbReference>
<dbReference type="InterPro" id="IPR011034">
    <property type="entry name" value="Formyl_transferase-like_C_sf"/>
</dbReference>
<dbReference type="EC" id="3.2.2.21" evidence="4"/>
<comment type="similarity">
    <text evidence="3">Belongs to the DNA glycosylase MPG family.</text>
</comment>
<dbReference type="GO" id="GO:0003677">
    <property type="term" value="F:DNA binding"/>
    <property type="evidence" value="ECO:0007669"/>
    <property type="project" value="InterPro"/>
</dbReference>
<dbReference type="HAMAP" id="MF_00527">
    <property type="entry name" value="3MGH"/>
    <property type="match status" value="1"/>
</dbReference>
<organism evidence="14">
    <name type="scientific">Clastoptera arizonana</name>
    <name type="common">Arizona spittle bug</name>
    <dbReference type="NCBI Taxonomy" id="38151"/>
    <lineage>
        <taxon>Eukaryota</taxon>
        <taxon>Metazoa</taxon>
        <taxon>Ecdysozoa</taxon>
        <taxon>Arthropoda</taxon>
        <taxon>Hexapoda</taxon>
        <taxon>Insecta</taxon>
        <taxon>Pterygota</taxon>
        <taxon>Neoptera</taxon>
        <taxon>Paraneoptera</taxon>
        <taxon>Hemiptera</taxon>
        <taxon>Auchenorrhyncha</taxon>
        <taxon>Cercopoidea</taxon>
        <taxon>Clastopteridae</taxon>
        <taxon>Clastoptera</taxon>
    </lineage>
</organism>
<keyword evidence="6" id="KW-0378">Hydrolase</keyword>
<evidence type="ECO:0000256" key="11">
    <source>
        <dbReference type="ARBA" id="ARBA00076879"/>
    </source>
</evidence>
<comment type="subunit">
    <text evidence="9">Binds MBD1. Binds SSBP1.</text>
</comment>
<dbReference type="PANTHER" id="PTHR10429">
    <property type="entry name" value="DNA-3-METHYLADENINE GLYCOSYLASE"/>
    <property type="match status" value="1"/>
</dbReference>
<reference evidence="14" key="1">
    <citation type="submission" date="2015-12" db="EMBL/GenBank/DDBJ databases">
        <title>De novo transcriptome assembly of four potential Pierce s Disease insect vectors from Arizona vineyards.</title>
        <authorList>
            <person name="Tassone E.E."/>
        </authorList>
    </citation>
    <scope>NUCLEOTIDE SEQUENCE</scope>
</reference>
<comment type="catalytic activity">
    <reaction evidence="1">
        <text>Hydrolysis of alkylated DNA, releasing 3-methyladenine, 3-methylguanine, 7-methylguanine and 7-methyladenine.</text>
        <dbReference type="EC" id="3.2.2.21"/>
    </reaction>
</comment>
<dbReference type="SUPFAM" id="SSF50486">
    <property type="entry name" value="FMT C-terminal domain-like"/>
    <property type="match status" value="1"/>
</dbReference>
<dbReference type="Pfam" id="PF02245">
    <property type="entry name" value="Pur_DNA_glyco"/>
    <property type="match status" value="1"/>
</dbReference>
<keyword evidence="5" id="KW-0227">DNA damage</keyword>
<dbReference type="Gene3D" id="3.10.300.10">
    <property type="entry name" value="Methylpurine-DNA glycosylase (MPG)"/>
    <property type="match status" value="1"/>
</dbReference>
<protein>
    <recommendedName>
        <fullName evidence="10">DNA-3-methyladenine glycosylase</fullName>
        <ecNumber evidence="4">3.2.2.21</ecNumber>
    </recommendedName>
    <alternativeName>
        <fullName evidence="11">3-alkyladenine DNA glycosylase</fullName>
    </alternativeName>
    <alternativeName>
        <fullName evidence="8">3-methyladenine DNA glycosidase</fullName>
    </alternativeName>
    <alternativeName>
        <fullName evidence="13">ADPG</fullName>
    </alternativeName>
    <alternativeName>
        <fullName evidence="12">N-methylpurine-DNA glycosylase</fullName>
    </alternativeName>
</protein>
<dbReference type="EMBL" id="GEDC01031186">
    <property type="protein sequence ID" value="JAS06112.1"/>
    <property type="molecule type" value="Transcribed_RNA"/>
</dbReference>
<comment type="function">
    <text evidence="2">Hydrolysis of the deoxyribose N-glycosidic bond to excise 3-methyladenine, and 7-methylguanine from the damaged DNA polymer formed by alkylation lesions.</text>
</comment>
<evidence type="ECO:0000256" key="12">
    <source>
        <dbReference type="ARBA" id="ARBA00078171"/>
    </source>
</evidence>
<evidence type="ECO:0000256" key="1">
    <source>
        <dbReference type="ARBA" id="ARBA00000086"/>
    </source>
</evidence>
<evidence type="ECO:0000256" key="10">
    <source>
        <dbReference type="ARBA" id="ARBA00068926"/>
    </source>
</evidence>
<dbReference type="InterPro" id="IPR036995">
    <property type="entry name" value="MPG_sf"/>
</dbReference>
<evidence type="ECO:0000256" key="5">
    <source>
        <dbReference type="ARBA" id="ARBA00022763"/>
    </source>
</evidence>
<sequence>MLFTNIRTTSKRILRESIFLKKYYCSTINDISLAKVNRPARRLINLTSKTLCPAAGLHVDSSLRKKLNNGGMNRLTASFFNLPCIELAKQLLGKTLVRVLQDGTVLKGIIVETESYLGELDEASYLLKNKNINQNQGLYMTPGTLHIYLNYGIYHMLSISSKGEGAAVLIRAIQPIEGIDVIQKNRDLFNSKYSKEKSNKASTLRDFELCSGPTSLTIGIGVDMSCNNHNLATSPLMWVNEEPSRKDEVYPIVSCKRIGIESVGTEWATKPLRFYIYGNKSVSKIDKVGELALLEMI</sequence>
<evidence type="ECO:0000256" key="6">
    <source>
        <dbReference type="ARBA" id="ARBA00022801"/>
    </source>
</evidence>
<evidence type="ECO:0000313" key="14">
    <source>
        <dbReference type="EMBL" id="JAS06112.1"/>
    </source>
</evidence>
<dbReference type="NCBIfam" id="TIGR00567">
    <property type="entry name" value="3mg"/>
    <property type="match status" value="1"/>
</dbReference>
<evidence type="ECO:0000256" key="4">
    <source>
        <dbReference type="ARBA" id="ARBA00012000"/>
    </source>
</evidence>
<dbReference type="AlphaFoldDB" id="A0A1B6BXV2"/>
<dbReference type="InterPro" id="IPR003180">
    <property type="entry name" value="MPG"/>
</dbReference>
<name>A0A1B6BXV2_9HEMI</name>
<dbReference type="FunFam" id="3.10.300.10:FF:000001">
    <property type="entry name" value="Putative 3-methyladenine DNA glycosylase"/>
    <property type="match status" value="1"/>
</dbReference>
<accession>A0A1B6BXV2</accession>
<dbReference type="GO" id="GO:0006284">
    <property type="term" value="P:base-excision repair"/>
    <property type="evidence" value="ECO:0007669"/>
    <property type="project" value="InterPro"/>
</dbReference>
<proteinExistence type="inferred from homology"/>
<gene>
    <name evidence="14" type="ORF">g.13055</name>
</gene>
<evidence type="ECO:0000256" key="2">
    <source>
        <dbReference type="ARBA" id="ARBA00002421"/>
    </source>
</evidence>
<keyword evidence="7" id="KW-0234">DNA repair</keyword>